<dbReference type="Gene3D" id="3.40.630.30">
    <property type="match status" value="1"/>
</dbReference>
<evidence type="ECO:0000313" key="5">
    <source>
        <dbReference type="Proteomes" id="UP001220377"/>
    </source>
</evidence>
<organism evidence="4 5">
    <name type="scientific">Lacticaseibacillus pabuli</name>
    <dbReference type="NCBI Taxonomy" id="3025672"/>
    <lineage>
        <taxon>Bacteria</taxon>
        <taxon>Bacillati</taxon>
        <taxon>Bacillota</taxon>
        <taxon>Bacilli</taxon>
        <taxon>Lactobacillales</taxon>
        <taxon>Lactobacillaceae</taxon>
        <taxon>Lacticaseibacillus</taxon>
    </lineage>
</organism>
<dbReference type="InterPro" id="IPR000182">
    <property type="entry name" value="GNAT_dom"/>
</dbReference>
<keyword evidence="5" id="KW-1185">Reference proteome</keyword>
<keyword evidence="1" id="KW-0808">Transferase</keyword>
<keyword evidence="2" id="KW-0012">Acyltransferase</keyword>
<dbReference type="InterPro" id="IPR016181">
    <property type="entry name" value="Acyl_CoA_acyltransferase"/>
</dbReference>
<gene>
    <name evidence="4" type="ORF">PQ472_04300</name>
</gene>
<proteinExistence type="predicted"/>
<dbReference type="PROSITE" id="PS51186">
    <property type="entry name" value="GNAT"/>
    <property type="match status" value="1"/>
</dbReference>
<reference evidence="4 5" key="1">
    <citation type="submission" date="2023-02" db="EMBL/GenBank/DDBJ databases">
        <title>Genome sequence of Lacticaseibacillus sp. KACC 23028.</title>
        <authorList>
            <person name="Kim S."/>
            <person name="Heo J."/>
            <person name="Kwon S.-W."/>
        </authorList>
    </citation>
    <scope>NUCLEOTIDE SEQUENCE [LARGE SCALE GENOMIC DNA]</scope>
    <source>
        <strain evidence="4 5">KACC 23028</strain>
    </source>
</reference>
<dbReference type="PANTHER" id="PTHR43072">
    <property type="entry name" value="N-ACETYLTRANSFERASE"/>
    <property type="match status" value="1"/>
</dbReference>
<dbReference type="PANTHER" id="PTHR43072:SF23">
    <property type="entry name" value="UPF0039 PROTEIN C11D3.02C"/>
    <property type="match status" value="1"/>
</dbReference>
<evidence type="ECO:0000259" key="3">
    <source>
        <dbReference type="PROSITE" id="PS51186"/>
    </source>
</evidence>
<evidence type="ECO:0000313" key="4">
    <source>
        <dbReference type="EMBL" id="WDF83464.1"/>
    </source>
</evidence>
<accession>A0ABY7WUL8</accession>
<dbReference type="EMBL" id="CP117884">
    <property type="protein sequence ID" value="WDF83464.1"/>
    <property type="molecule type" value="Genomic_DNA"/>
</dbReference>
<evidence type="ECO:0000256" key="2">
    <source>
        <dbReference type="ARBA" id="ARBA00023315"/>
    </source>
</evidence>
<dbReference type="RefSeq" id="WP_274261653.1">
    <property type="nucleotide sequence ID" value="NZ_CP117884.1"/>
</dbReference>
<evidence type="ECO:0000256" key="1">
    <source>
        <dbReference type="ARBA" id="ARBA00022679"/>
    </source>
</evidence>
<sequence>MNLAMRTATEDDLPRIVAIYNETISAHTITADTEPVTVAQREEWFHEHTPQQWPLLVGELDGQVVAWVSLSPYNRRPAYAATAEISVYIDSAHRGRHIGSKILEYVNDHVTDYGITAVVALIISANRPSRRLFAKFGYGEWGRLPKVMRFGADYQDLVLMGKRFDE</sequence>
<dbReference type="SUPFAM" id="SSF55729">
    <property type="entry name" value="Acyl-CoA N-acyltransferases (Nat)"/>
    <property type="match status" value="1"/>
</dbReference>
<dbReference type="CDD" id="cd04301">
    <property type="entry name" value="NAT_SF"/>
    <property type="match status" value="1"/>
</dbReference>
<dbReference type="Pfam" id="PF00583">
    <property type="entry name" value="Acetyltransf_1"/>
    <property type="match status" value="1"/>
</dbReference>
<dbReference type="Proteomes" id="UP001220377">
    <property type="component" value="Chromosome"/>
</dbReference>
<name>A0ABY7WUL8_9LACO</name>
<protein>
    <submittedName>
        <fullName evidence="4">GNAT family N-acetyltransferase</fullName>
    </submittedName>
</protein>
<feature type="domain" description="N-acetyltransferase" evidence="3">
    <location>
        <begin position="3"/>
        <end position="165"/>
    </location>
</feature>